<sequence>MIPRATLRLQLHRGFTFRDARAQLDYYAALGISHLYLSPIFCARPGSTHGYDVTDVQRINPELGGPAGFRALAHAARAHGLGLILDIVPNHMAACPVHNAWWRDVLRHGRHSAYAPFFDIDWQPPEPALHGKVLLPVLARPYPQTLRHGTIRLMHDEGARPTMMCGELPLPLADDSLGILEPLSPAAREAACDPRTHAGRNALHALLERQHYRVAWWRTARDMLNWRRFFEVSELVGVCVEREAVFEATHALVLSLMRQGLIDGVRVDHVDGLADPAGYCRRLRARLDAVAPRAQSGTGSDVMRPWIVVEKILAEDEHLPADWQVDGTTGYDAMSEIGAVLHDAHGIERLRDMWASRSGTRPGGTAQIVATRHALVTEALVTEWRRATRALEHAACEDPTARDLTGPALARAVAELLAQMQVYRTYFTARSASRGRCADRRRLRQAAVAARTRLRRDDWAALAFIVRVLQEARPDQPAACAAQARLQQTMPPVSAKAIEDTLFYRDGTLLSRNEVGTSPCAPALSPDVFLARAQARARRFPHAMLATATHDHKRGEDTRMRLAVISELPQLWRSHVARLEGRRSVQADSIGRKAGEAPDEADRLMLYQALVGAWPLELADPTLQTDARDAFLARIRAWQRKAIREAGRHGDWSHPDLAYEASAEACLNALQDSGLDHIAALAQRLSVAGALNSLTQTWLQHCLPGVPDRYQGTETWDFTLVDPDNRGAVDYDQLRIQFHSAAPAEQSIAPDWARLQAGWRDGRIKQQLIRTLLEMRRTHAAIFDTSALQPLEADGAHAARVLAFVRGHGQHLAIAIGTRLAASLLEDCMQPCVPARRWEDTCVAVPPAPGGAWVDYLTGTHHPGPTLLLSAVLAALPVAVLVPASAGTEPGMPDTRT</sequence>
<organism evidence="1 2">
    <name type="scientific">Imbroritus primus</name>
    <dbReference type="NCBI Taxonomy" id="3058603"/>
    <lineage>
        <taxon>Bacteria</taxon>
        <taxon>Pseudomonadati</taxon>
        <taxon>Pseudomonadota</taxon>
        <taxon>Betaproteobacteria</taxon>
        <taxon>Burkholderiales</taxon>
        <taxon>Burkholderiaceae</taxon>
        <taxon>Imbroritus</taxon>
    </lineage>
</organism>
<dbReference type="Proteomes" id="UP000004277">
    <property type="component" value="Unassembled WGS sequence"/>
</dbReference>
<dbReference type="EMBL" id="AKCV02000020">
    <property type="protein sequence ID" value="TMS57730.1"/>
    <property type="molecule type" value="Genomic_DNA"/>
</dbReference>
<keyword evidence="2" id="KW-1185">Reference proteome</keyword>
<evidence type="ECO:0000313" key="2">
    <source>
        <dbReference type="Proteomes" id="UP000004277"/>
    </source>
</evidence>
<proteinExistence type="predicted"/>
<comment type="caution">
    <text evidence="1">The sequence shown here is derived from an EMBL/GenBank/DDBJ whole genome shotgun (WGS) entry which is preliminary data.</text>
</comment>
<protein>
    <submittedName>
        <fullName evidence="1">Malto-oligosyltrehalose synthase</fullName>
    </submittedName>
</protein>
<evidence type="ECO:0000313" key="1">
    <source>
        <dbReference type="EMBL" id="TMS57730.1"/>
    </source>
</evidence>
<reference evidence="1" key="1">
    <citation type="submission" date="2019-05" db="EMBL/GenBank/DDBJ databases">
        <title>Revised genome assembly of Burkholderiaceae (previously Ralstonia) sp. PBA.</title>
        <authorList>
            <person name="Gan H.M."/>
        </authorList>
    </citation>
    <scope>NUCLEOTIDE SEQUENCE</scope>
    <source>
        <strain evidence="1">PBA</strain>
    </source>
</reference>
<gene>
    <name evidence="1" type="primary">treY</name>
    <name evidence="1" type="ORF">MW7_011225</name>
</gene>
<accession>A0ACD3SNH7</accession>
<name>A0ACD3SNH7_9BURK</name>